<proteinExistence type="predicted"/>
<dbReference type="EMBL" id="CP059319">
    <property type="protein sequence ID" value="QTH20329.1"/>
    <property type="molecule type" value="Genomic_DNA"/>
</dbReference>
<dbReference type="AlphaFoldDB" id="A0A975D091"/>
<evidence type="ECO:0000313" key="2">
    <source>
        <dbReference type="EMBL" id="QTH20329.1"/>
    </source>
</evidence>
<sequence>MFKFDKIDLQRITVSTIGAAILSVICVTGAVAPARADMVAAKVVQVVN</sequence>
<evidence type="ECO:0000313" key="3">
    <source>
        <dbReference type="Proteomes" id="UP000664914"/>
    </source>
</evidence>
<evidence type="ECO:0000256" key="1">
    <source>
        <dbReference type="SAM" id="Phobius"/>
    </source>
</evidence>
<keyword evidence="1" id="KW-0472">Membrane</keyword>
<reference evidence="2" key="1">
    <citation type="submission" date="2020-07" db="EMBL/GenBank/DDBJ databases">
        <authorList>
            <person name="Camacho E."/>
        </authorList>
    </citation>
    <scope>NUCLEOTIDE SEQUENCE</scope>
    <source>
        <strain evidence="2">MPO218</strain>
    </source>
</reference>
<organism evidence="2 3">
    <name type="scientific">Rhizorhabdus wittichii</name>
    <dbReference type="NCBI Taxonomy" id="160791"/>
    <lineage>
        <taxon>Bacteria</taxon>
        <taxon>Pseudomonadati</taxon>
        <taxon>Pseudomonadota</taxon>
        <taxon>Alphaproteobacteria</taxon>
        <taxon>Sphingomonadales</taxon>
        <taxon>Sphingomonadaceae</taxon>
        <taxon>Rhizorhabdus</taxon>
    </lineage>
</organism>
<dbReference type="Proteomes" id="UP000664914">
    <property type="component" value="Chromosome"/>
</dbReference>
<reference evidence="2" key="2">
    <citation type="submission" date="2021-04" db="EMBL/GenBank/DDBJ databases">
        <title>Isolation and genomic analysis of the ibuprofen-degrading bacterium Sphingomonas strain MPO218.</title>
        <authorList>
            <person name="Aulestia M."/>
            <person name="Flores A."/>
            <person name="Mangas E.L."/>
            <person name="Perez-Pulido A.J."/>
            <person name="Santero E."/>
            <person name="Camacho E.M."/>
        </authorList>
    </citation>
    <scope>NUCLEOTIDE SEQUENCE</scope>
    <source>
        <strain evidence="2">MPO218</strain>
    </source>
</reference>
<keyword evidence="1" id="KW-0812">Transmembrane</keyword>
<accession>A0A975D091</accession>
<name>A0A975D091_9SPHN</name>
<protein>
    <submittedName>
        <fullName evidence="2">Uncharacterized protein</fullName>
    </submittedName>
</protein>
<feature type="transmembrane region" description="Helical" evidence="1">
    <location>
        <begin position="12"/>
        <end position="32"/>
    </location>
</feature>
<gene>
    <name evidence="2" type="ORF">HRJ34_18555</name>
</gene>
<keyword evidence="1" id="KW-1133">Transmembrane helix</keyword>
<dbReference type="RefSeq" id="WP_016744978.1">
    <property type="nucleotide sequence ID" value="NZ_CP059319.1"/>
</dbReference>